<dbReference type="Gene3D" id="3.40.50.2300">
    <property type="match status" value="1"/>
</dbReference>
<protein>
    <submittedName>
        <fullName evidence="4">Two-component system response regulator</fullName>
    </submittedName>
</protein>
<proteinExistence type="predicted"/>
<dbReference type="PANTHER" id="PTHR45228:SF5">
    <property type="entry name" value="CYCLIC DI-GMP PHOSPHODIESTERASE VC_1348-RELATED"/>
    <property type="match status" value="1"/>
</dbReference>
<dbReference type="Pfam" id="PF00072">
    <property type="entry name" value="Response_reg"/>
    <property type="match status" value="1"/>
</dbReference>
<dbReference type="PROSITE" id="PS51832">
    <property type="entry name" value="HD_GYP"/>
    <property type="match status" value="1"/>
</dbReference>
<dbReference type="InterPro" id="IPR037522">
    <property type="entry name" value="HD_GYP_dom"/>
</dbReference>
<evidence type="ECO:0000313" key="5">
    <source>
        <dbReference type="Proteomes" id="UP000178776"/>
    </source>
</evidence>
<dbReference type="SMART" id="SM00471">
    <property type="entry name" value="HDc"/>
    <property type="match status" value="1"/>
</dbReference>
<dbReference type="InterPro" id="IPR003607">
    <property type="entry name" value="HD/PDEase_dom"/>
</dbReference>
<dbReference type="PANTHER" id="PTHR45228">
    <property type="entry name" value="CYCLIC DI-GMP PHOSPHODIESTERASE TM_0186-RELATED"/>
    <property type="match status" value="1"/>
</dbReference>
<dbReference type="GO" id="GO:0000160">
    <property type="term" value="P:phosphorelay signal transduction system"/>
    <property type="evidence" value="ECO:0007669"/>
    <property type="project" value="InterPro"/>
</dbReference>
<feature type="domain" description="Response regulatory" evidence="2">
    <location>
        <begin position="6"/>
        <end position="121"/>
    </location>
</feature>
<dbReference type="InterPro" id="IPR011006">
    <property type="entry name" value="CheY-like_superfamily"/>
</dbReference>
<dbReference type="CDD" id="cd00077">
    <property type="entry name" value="HDc"/>
    <property type="match status" value="1"/>
</dbReference>
<dbReference type="EMBL" id="CP017707">
    <property type="protein sequence ID" value="AOZ51883.1"/>
    <property type="molecule type" value="Genomic_DNA"/>
</dbReference>
<name>A0A1D9LL22_9NEIS</name>
<organism evidence="4 5">
    <name type="scientific">Chromobacterium vaccinii</name>
    <dbReference type="NCBI Taxonomy" id="1108595"/>
    <lineage>
        <taxon>Bacteria</taxon>
        <taxon>Pseudomonadati</taxon>
        <taxon>Pseudomonadota</taxon>
        <taxon>Betaproteobacteria</taxon>
        <taxon>Neisseriales</taxon>
        <taxon>Chromobacteriaceae</taxon>
        <taxon>Chromobacterium</taxon>
    </lineage>
</organism>
<evidence type="ECO:0000259" key="3">
    <source>
        <dbReference type="PROSITE" id="PS51832"/>
    </source>
</evidence>
<dbReference type="InterPro" id="IPR052020">
    <property type="entry name" value="Cyclic_di-GMP/3'3'-cGAMP_PDE"/>
</dbReference>
<feature type="modified residue" description="4-aspartylphosphate" evidence="1">
    <location>
        <position position="54"/>
    </location>
</feature>
<dbReference type="SMART" id="SM00448">
    <property type="entry name" value="REC"/>
    <property type="match status" value="1"/>
</dbReference>
<gene>
    <name evidence="4" type="ORF">BKX93_19035</name>
</gene>
<evidence type="ECO:0000313" key="4">
    <source>
        <dbReference type="EMBL" id="AOZ51883.1"/>
    </source>
</evidence>
<evidence type="ECO:0000256" key="1">
    <source>
        <dbReference type="PROSITE-ProRule" id="PRU00169"/>
    </source>
</evidence>
<keyword evidence="1" id="KW-0597">Phosphoprotein</keyword>
<accession>A0A1D9LL22</accession>
<dbReference type="AlphaFoldDB" id="A0A1D9LL22"/>
<dbReference type="GO" id="GO:0008081">
    <property type="term" value="F:phosphoric diester hydrolase activity"/>
    <property type="evidence" value="ECO:0007669"/>
    <property type="project" value="UniProtKB-ARBA"/>
</dbReference>
<dbReference type="SUPFAM" id="SSF52172">
    <property type="entry name" value="CheY-like"/>
    <property type="match status" value="1"/>
</dbReference>
<dbReference type="Gene3D" id="1.10.3210.10">
    <property type="entry name" value="Hypothetical protein af1432"/>
    <property type="match status" value="1"/>
</dbReference>
<dbReference type="RefSeq" id="WP_046166886.1">
    <property type="nucleotide sequence ID" value="NZ_CP017707.1"/>
</dbReference>
<dbReference type="PROSITE" id="PS50110">
    <property type="entry name" value="RESPONSE_REGULATORY"/>
    <property type="match status" value="1"/>
</dbReference>
<dbReference type="GeneID" id="68843300"/>
<sequence length="339" mass="37229">MQPSPPLLVVDDEPQNLAAMRQVLAPQYPLVFARNGAEALAAAAKHRPSLVLLDIQMPDMDGYEVCRRLKKDPQSSATPVIFVTSLAEIGNEAAGFDAGAVDYLVKPVSPSIVQARVRTHLSLVQATQLEKSHRDAIYMLGQAGHFNDTDTGVHIWRMAAYSAMLASTGGWDAPSCHLLELAAPMHDTGKLGIPDAILRKPGPLTPEEWEVMKTHTRIGHDILIRSEAPVFRLAAEIALHHHEKWDGSGYPDGLAGEAIPESARIISLADVFDALTMRRPYKDAWPMEKALATLRQGSGVHFEPRLVEVFDAALPKLLEIKEIWGNLSQQAEHDVLMLF</sequence>
<dbReference type="STRING" id="1108595.BKX93_19035"/>
<dbReference type="SUPFAM" id="SSF109604">
    <property type="entry name" value="HD-domain/PDEase-like"/>
    <property type="match status" value="1"/>
</dbReference>
<feature type="domain" description="HD-GYP" evidence="3">
    <location>
        <begin position="129"/>
        <end position="326"/>
    </location>
</feature>
<dbReference type="Pfam" id="PF13487">
    <property type="entry name" value="HD_5"/>
    <property type="match status" value="1"/>
</dbReference>
<reference evidence="4 5" key="1">
    <citation type="submission" date="2016-10" db="EMBL/GenBank/DDBJ databases">
        <title>Chromobacterium muskegensis sp. nov., an insecticidal bacterium isolated from Sphagnum bogs.</title>
        <authorList>
            <person name="Sparks M.E."/>
            <person name="Blackburn M.B."/>
            <person name="Gundersen-Rindal D.E."/>
            <person name="Mitchell A."/>
            <person name="Farrar R."/>
            <person name="Kuhar D."/>
        </authorList>
    </citation>
    <scope>NUCLEOTIDE SEQUENCE [LARGE SCALE GENOMIC DNA]</scope>
    <source>
        <strain evidence="4 5">21-1</strain>
    </source>
</reference>
<evidence type="ECO:0000259" key="2">
    <source>
        <dbReference type="PROSITE" id="PS50110"/>
    </source>
</evidence>
<dbReference type="Proteomes" id="UP000178776">
    <property type="component" value="Chromosome"/>
</dbReference>
<dbReference type="KEGG" id="cvc:BKX93_19035"/>
<dbReference type="InterPro" id="IPR001789">
    <property type="entry name" value="Sig_transdc_resp-reg_receiver"/>
</dbReference>